<keyword evidence="1" id="KW-0732">Signal</keyword>
<dbReference type="AlphaFoldDB" id="A0A0F3NNX6"/>
<organism evidence="3 4">
    <name type="scientific">Candidatus Neoehrlichia procyonis str. RAC413</name>
    <dbReference type="NCBI Taxonomy" id="1359163"/>
    <lineage>
        <taxon>Bacteria</taxon>
        <taxon>Pseudomonadati</taxon>
        <taxon>Pseudomonadota</taxon>
        <taxon>Alphaproteobacteria</taxon>
        <taxon>Rickettsiales</taxon>
        <taxon>Anaplasmataceae</taxon>
        <taxon>Candidatus Neoehrlichia</taxon>
    </lineage>
</organism>
<feature type="signal peptide" evidence="1">
    <location>
        <begin position="1"/>
        <end position="26"/>
    </location>
</feature>
<gene>
    <name evidence="3" type="ORF">NLO413_0799</name>
</gene>
<feature type="chain" id="PRO_5002465073" evidence="1">
    <location>
        <begin position="27"/>
        <end position="273"/>
    </location>
</feature>
<keyword evidence="4" id="KW-1185">Reference proteome</keyword>
<evidence type="ECO:0000313" key="4">
    <source>
        <dbReference type="Proteomes" id="UP000033562"/>
    </source>
</evidence>
<dbReference type="SUPFAM" id="SSF56925">
    <property type="entry name" value="OMPA-like"/>
    <property type="match status" value="1"/>
</dbReference>
<evidence type="ECO:0000256" key="1">
    <source>
        <dbReference type="SAM" id="SignalP"/>
    </source>
</evidence>
<protein>
    <submittedName>
        <fullName evidence="3">Surface antigen family protein</fullName>
    </submittedName>
</protein>
<dbReference type="EMBL" id="LANX01000001">
    <property type="protein sequence ID" value="KJV69407.1"/>
    <property type="molecule type" value="Genomic_DNA"/>
</dbReference>
<feature type="domain" description="Msp4/OMP-like" evidence="2">
    <location>
        <begin position="37"/>
        <end position="269"/>
    </location>
</feature>
<dbReference type="InterPro" id="IPR011250">
    <property type="entry name" value="OMP/PagP_B-barrel"/>
</dbReference>
<dbReference type="InterPro" id="IPR002566">
    <property type="entry name" value="Msp4_OMP-like"/>
</dbReference>
<dbReference type="STRING" id="1359163.NLO413_0799"/>
<sequence length="273" mass="30743">MSLKKKFVKVTFLTLVVYLVPAYCFADNNLSTNKNLTKFYISGQYKASISDFKNFSINEEGRIGYAMSFNKNANSNELKESSNFNALYKCDYNNNYNGLSGAIGVLNNNNVRVELEFSHQLFDVTKIDGHKYNDYYRYLAISRDKNVNNGKYFVLKNKGVEVNSLIVNNCYGLSGEVIVPYLCFGAGVDFINLFDAVRPKIAFQGKLGVSIPLAKKLFLVIDSYYHKVVSDEFHNISVDYPVILTEEPKATSAVAKLNIKYFGGAVGIRTILF</sequence>
<name>A0A0F3NNX6_9RICK</name>
<dbReference type="OrthoDB" id="7162674at2"/>
<proteinExistence type="predicted"/>
<dbReference type="Proteomes" id="UP000033562">
    <property type="component" value="Unassembled WGS sequence"/>
</dbReference>
<evidence type="ECO:0000259" key="2">
    <source>
        <dbReference type="Pfam" id="PF01617"/>
    </source>
</evidence>
<evidence type="ECO:0000313" key="3">
    <source>
        <dbReference type="EMBL" id="KJV69407.1"/>
    </source>
</evidence>
<reference evidence="3 4" key="1">
    <citation type="submission" date="2015-02" db="EMBL/GenBank/DDBJ databases">
        <title>Genome Sequencing of Rickettsiales.</title>
        <authorList>
            <person name="Daugherty S.C."/>
            <person name="Su Q."/>
            <person name="Abolude K."/>
            <person name="Beier-Sexton M."/>
            <person name="Carlyon J.A."/>
            <person name="Carter R."/>
            <person name="Day N.P."/>
            <person name="Dumler S.J."/>
            <person name="Dyachenko V."/>
            <person name="Godinez A."/>
            <person name="Kurtti T.J."/>
            <person name="Lichay M."/>
            <person name="Mullins K.E."/>
            <person name="Ott S."/>
            <person name="Pappas-Brown V."/>
            <person name="Paris D.H."/>
            <person name="Patel P."/>
            <person name="Richards A.L."/>
            <person name="Sadzewicz L."/>
            <person name="Sears K."/>
            <person name="Seidman D."/>
            <person name="Sengamalay N."/>
            <person name="Stenos J."/>
            <person name="Tallon L.J."/>
            <person name="Vincent G."/>
            <person name="Fraser C.M."/>
            <person name="Munderloh U."/>
            <person name="Dunning-Hotopp J.C."/>
        </authorList>
    </citation>
    <scope>NUCLEOTIDE SEQUENCE [LARGE SCALE GENOMIC DNA]</scope>
    <source>
        <strain evidence="3 4">RAC413</strain>
    </source>
</reference>
<dbReference type="RefSeq" id="WP_045809126.1">
    <property type="nucleotide sequence ID" value="NZ_LANX01000001.1"/>
</dbReference>
<accession>A0A0F3NNX6</accession>
<dbReference type="Pfam" id="PF01617">
    <property type="entry name" value="Surface_Ag_2"/>
    <property type="match status" value="1"/>
</dbReference>
<comment type="caution">
    <text evidence="3">The sequence shown here is derived from an EMBL/GenBank/DDBJ whole genome shotgun (WGS) entry which is preliminary data.</text>
</comment>